<sequence>MRGFALFGVLTVNLLGLLPGHAMAGLLVLTATSSWLGHIAVLRESVAHRRFWQRVLLAGFGVSAISMVGASAAPALRDVGLLAQGALLAAAFVLLFQRAAWRRWLLKLVPAGRMALTNGLAQALFTLCLLHGANLTLDPVSLVLCGAAIFALQVASSCWWLARYNAGPAEWLCHILVSSQPQPMRRRHADLDRQRVDELARQPGLKAGA</sequence>
<feature type="transmembrane region" description="Helical" evidence="1">
    <location>
        <begin position="79"/>
        <end position="96"/>
    </location>
</feature>
<feature type="domain" description="DUF418" evidence="2">
    <location>
        <begin position="39"/>
        <end position="177"/>
    </location>
</feature>
<dbReference type="InterPro" id="IPR007349">
    <property type="entry name" value="DUF418"/>
</dbReference>
<name>A0A0D0MGW8_VARPD</name>
<dbReference type="InterPro" id="IPR052529">
    <property type="entry name" value="Bact_Transport_Assoc"/>
</dbReference>
<feature type="transmembrane region" description="Helical" evidence="1">
    <location>
        <begin position="20"/>
        <end position="42"/>
    </location>
</feature>
<dbReference type="EMBL" id="JXQQ01000042">
    <property type="protein sequence ID" value="KIQ30214.1"/>
    <property type="molecule type" value="Genomic_DNA"/>
</dbReference>
<dbReference type="AlphaFoldDB" id="A0A0D0MGW8"/>
<evidence type="ECO:0000313" key="3">
    <source>
        <dbReference type="EMBL" id="KIQ30214.1"/>
    </source>
</evidence>
<dbReference type="Proteomes" id="UP000032067">
    <property type="component" value="Unassembled WGS sequence"/>
</dbReference>
<dbReference type="Pfam" id="PF04235">
    <property type="entry name" value="DUF418"/>
    <property type="match status" value="1"/>
</dbReference>
<gene>
    <name evidence="3" type="ORF">RT97_18040</name>
</gene>
<reference evidence="3 4" key="1">
    <citation type="submission" date="2014-12" db="EMBL/GenBank/DDBJ databases">
        <title>16Stimator: statistical estimation of ribosomal gene copy numbers from draft genome assemblies.</title>
        <authorList>
            <person name="Perisin M.A."/>
            <person name="Vetter M."/>
            <person name="Gilbert J.A."/>
            <person name="Bergelson J."/>
        </authorList>
    </citation>
    <scope>NUCLEOTIDE SEQUENCE [LARGE SCALE GENOMIC DNA]</scope>
    <source>
        <strain evidence="3 4">MEDvA23</strain>
    </source>
</reference>
<organism evidence="3 4">
    <name type="scientific">Variovorax paradoxus</name>
    <dbReference type="NCBI Taxonomy" id="34073"/>
    <lineage>
        <taxon>Bacteria</taxon>
        <taxon>Pseudomonadati</taxon>
        <taxon>Pseudomonadota</taxon>
        <taxon>Betaproteobacteria</taxon>
        <taxon>Burkholderiales</taxon>
        <taxon>Comamonadaceae</taxon>
        <taxon>Variovorax</taxon>
    </lineage>
</organism>
<feature type="transmembrane region" description="Helical" evidence="1">
    <location>
        <begin position="140"/>
        <end position="162"/>
    </location>
</feature>
<dbReference type="PANTHER" id="PTHR30590:SF2">
    <property type="entry name" value="INNER MEMBRANE PROTEIN"/>
    <property type="match status" value="1"/>
</dbReference>
<feature type="transmembrane region" description="Helical" evidence="1">
    <location>
        <begin position="54"/>
        <end position="73"/>
    </location>
</feature>
<feature type="transmembrane region" description="Helical" evidence="1">
    <location>
        <begin position="116"/>
        <end position="134"/>
    </location>
</feature>
<evidence type="ECO:0000256" key="1">
    <source>
        <dbReference type="SAM" id="Phobius"/>
    </source>
</evidence>
<keyword evidence="1" id="KW-0472">Membrane</keyword>
<keyword evidence="1" id="KW-1133">Transmembrane helix</keyword>
<dbReference type="PANTHER" id="PTHR30590">
    <property type="entry name" value="INNER MEMBRANE PROTEIN"/>
    <property type="match status" value="1"/>
</dbReference>
<keyword evidence="1" id="KW-0812">Transmembrane</keyword>
<evidence type="ECO:0000259" key="2">
    <source>
        <dbReference type="Pfam" id="PF04235"/>
    </source>
</evidence>
<accession>A0A0D0MGW8</accession>
<proteinExistence type="predicted"/>
<comment type="caution">
    <text evidence="3">The sequence shown here is derived from an EMBL/GenBank/DDBJ whole genome shotgun (WGS) entry which is preliminary data.</text>
</comment>
<protein>
    <recommendedName>
        <fullName evidence="2">DUF418 domain-containing protein</fullName>
    </recommendedName>
</protein>
<evidence type="ECO:0000313" key="4">
    <source>
        <dbReference type="Proteomes" id="UP000032067"/>
    </source>
</evidence>